<gene>
    <name evidence="2" type="ORF">FAB82_05635</name>
</gene>
<dbReference type="OrthoDB" id="3217020at2"/>
<feature type="transmembrane region" description="Helical" evidence="1">
    <location>
        <begin position="43"/>
        <end position="63"/>
    </location>
</feature>
<dbReference type="EMBL" id="STGY01000021">
    <property type="protein sequence ID" value="THV42648.1"/>
    <property type="molecule type" value="Genomic_DNA"/>
</dbReference>
<sequence>MVSDMRSRERYAERMAMPWLGWPAVIACAVIAAALSNMGDLRWWRVTASVLIFAAPLVGAWWMGRVPVRVVETDDEVWLHVDDAKLPMSVVSDVEVLDRTAYADALRVALHPLAFVVQRPWISRGVRIVLDDPQDPTPYWVVSSRNPEGLREALTASREREAV</sequence>
<dbReference type="Pfam" id="PF11292">
    <property type="entry name" value="DUF3093"/>
    <property type="match status" value="1"/>
</dbReference>
<evidence type="ECO:0000313" key="2">
    <source>
        <dbReference type="EMBL" id="THV42648.1"/>
    </source>
</evidence>
<reference evidence="2 3" key="2">
    <citation type="submission" date="2019-05" db="EMBL/GenBank/DDBJ databases">
        <title>Glycomyces buryatensis sp. nov.</title>
        <authorList>
            <person name="Nikitina E."/>
        </authorList>
    </citation>
    <scope>NUCLEOTIDE SEQUENCE [LARGE SCALE GENOMIC DNA]</scope>
    <source>
        <strain evidence="2 3">18</strain>
    </source>
</reference>
<accession>A0A4S8QE24</accession>
<protein>
    <submittedName>
        <fullName evidence="2">DUF3093 domain-containing protein</fullName>
    </submittedName>
</protein>
<keyword evidence="3" id="KW-1185">Reference proteome</keyword>
<organism evidence="2 3">
    <name type="scientific">Glycomyces buryatensis</name>
    <dbReference type="NCBI Taxonomy" id="2570927"/>
    <lineage>
        <taxon>Bacteria</taxon>
        <taxon>Bacillati</taxon>
        <taxon>Actinomycetota</taxon>
        <taxon>Actinomycetes</taxon>
        <taxon>Glycomycetales</taxon>
        <taxon>Glycomycetaceae</taxon>
        <taxon>Glycomyces</taxon>
    </lineage>
</organism>
<dbReference type="PROSITE" id="PS51257">
    <property type="entry name" value="PROKAR_LIPOPROTEIN"/>
    <property type="match status" value="1"/>
</dbReference>
<comment type="caution">
    <text evidence="2">The sequence shown here is derived from an EMBL/GenBank/DDBJ whole genome shotgun (WGS) entry which is preliminary data.</text>
</comment>
<evidence type="ECO:0000313" key="3">
    <source>
        <dbReference type="Proteomes" id="UP000308760"/>
    </source>
</evidence>
<keyword evidence="1" id="KW-1133">Transmembrane helix</keyword>
<dbReference type="InterPro" id="IPR021443">
    <property type="entry name" value="DUF3093"/>
</dbReference>
<proteinExistence type="predicted"/>
<feature type="transmembrane region" description="Helical" evidence="1">
    <location>
        <begin position="20"/>
        <end position="37"/>
    </location>
</feature>
<dbReference type="Proteomes" id="UP000308760">
    <property type="component" value="Unassembled WGS sequence"/>
</dbReference>
<reference evidence="3" key="1">
    <citation type="submission" date="2019-04" db="EMBL/GenBank/DDBJ databases">
        <title>Nocardioides xinjiangensis sp. nov.</title>
        <authorList>
            <person name="Liu S."/>
        </authorList>
    </citation>
    <scope>NUCLEOTIDE SEQUENCE [LARGE SCALE GENOMIC DNA]</scope>
    <source>
        <strain evidence="3">18</strain>
    </source>
</reference>
<name>A0A4S8QE24_9ACTN</name>
<evidence type="ECO:0000256" key="1">
    <source>
        <dbReference type="SAM" id="Phobius"/>
    </source>
</evidence>
<dbReference type="AlphaFoldDB" id="A0A4S8QE24"/>
<keyword evidence="1" id="KW-0812">Transmembrane</keyword>
<keyword evidence="1" id="KW-0472">Membrane</keyword>